<dbReference type="AlphaFoldDB" id="A0A9D2PKH5"/>
<organism evidence="3 4">
    <name type="scientific">Candidatus Blautia merdavium</name>
    <dbReference type="NCBI Taxonomy" id="2838494"/>
    <lineage>
        <taxon>Bacteria</taxon>
        <taxon>Bacillati</taxon>
        <taxon>Bacillota</taxon>
        <taxon>Clostridia</taxon>
        <taxon>Lachnospirales</taxon>
        <taxon>Lachnospiraceae</taxon>
        <taxon>Blautia</taxon>
    </lineage>
</organism>
<feature type="transmembrane region" description="Helical" evidence="1">
    <location>
        <begin position="351"/>
        <end position="369"/>
    </location>
</feature>
<protein>
    <recommendedName>
        <fullName evidence="2">DUF6449 domain-containing protein</fullName>
    </recommendedName>
</protein>
<dbReference type="InterPro" id="IPR045611">
    <property type="entry name" value="DUF6449"/>
</dbReference>
<proteinExistence type="predicted"/>
<gene>
    <name evidence="3" type="ORF">H9753_01040</name>
</gene>
<comment type="caution">
    <text evidence="3">The sequence shown here is derived from an EMBL/GenBank/DDBJ whole genome shotgun (WGS) entry which is preliminary data.</text>
</comment>
<sequence>MTSGSFFLKNLKDQLRKNIPVMILLFLAFLVALPISTVVRIENAKIYATDTSTYEMMGQNLHWAAFEFLRVAGSENAMLAVVMAGAGILLGLLQFSYLHSGEKVDFYHSLPIRREELFLTRAAGAMLLVFLPYAVNLLLTYAVGAAYGAVTGTAVKASLLMTGFHLLYFLVIYETTVLAVLLTGNLFTALLGSAALLVYLPALRMIQHALNGMFFHTLSAVSDVGWEVFLSPIFAYSGALADISFLNPLIKYVVYGVILAAVLTVLCLAVYRIRPSESYHRSIAFAKFQPVIKVAVVMPASLLLAVAFTSYMTHHKFLWFVLSLAFALLVFSAMVEFLYTLDIRKSLKPGISTGVMAVLLGIIAMGYHVDVFGVDAYLPEKEKIQSMSVYISSIEDKYRENADVYKSPSSLLRENKVENFDDIYKIAGMGVDYYKDKTEDDKNQYFYGYGMVQYMDSWSNNETMVSVDVGFHLKSGRTVYRSYLLPETKELTDSVEKIYDNWEYRQQVLPTSYIAFDQTEHLYTEDFFQIGGQVEAKGDTMENIYKTYKGELESMTFAQASEERIIGCLCLRQKETEEGYEAYYRLPVYESFTKTRELLEKAGSPMPAQISAADIQQIGLSGIIPDSEGLYGSYMVTDEEEMQTILDHLSFFSGKYSIDSDYNFGINTDLYWKNQEQGLTSSYLVQETPDTREIFEKLAEETTD</sequence>
<keyword evidence="1" id="KW-0812">Transmembrane</keyword>
<dbReference type="EMBL" id="DWVZ01000012">
    <property type="protein sequence ID" value="HJC62191.1"/>
    <property type="molecule type" value="Genomic_DNA"/>
</dbReference>
<reference evidence="3" key="1">
    <citation type="journal article" date="2021" name="PeerJ">
        <title>Extensive microbial diversity within the chicken gut microbiome revealed by metagenomics and culture.</title>
        <authorList>
            <person name="Gilroy R."/>
            <person name="Ravi A."/>
            <person name="Getino M."/>
            <person name="Pursley I."/>
            <person name="Horton D.L."/>
            <person name="Alikhan N.F."/>
            <person name="Baker D."/>
            <person name="Gharbi K."/>
            <person name="Hall N."/>
            <person name="Watson M."/>
            <person name="Adriaenssens E.M."/>
            <person name="Foster-Nyarko E."/>
            <person name="Jarju S."/>
            <person name="Secka A."/>
            <person name="Antonio M."/>
            <person name="Oren A."/>
            <person name="Chaudhuri R.R."/>
            <person name="La Ragione R."/>
            <person name="Hildebrand F."/>
            <person name="Pallen M.J."/>
        </authorList>
    </citation>
    <scope>NUCLEOTIDE SEQUENCE</scope>
    <source>
        <strain evidence="3">ChiBcec2-3848</strain>
    </source>
</reference>
<feature type="transmembrane region" description="Helical" evidence="1">
    <location>
        <begin position="146"/>
        <end position="171"/>
    </location>
</feature>
<reference evidence="3" key="2">
    <citation type="submission" date="2021-04" db="EMBL/GenBank/DDBJ databases">
        <authorList>
            <person name="Gilroy R."/>
        </authorList>
    </citation>
    <scope>NUCLEOTIDE SEQUENCE</scope>
    <source>
        <strain evidence="3">ChiBcec2-3848</strain>
    </source>
</reference>
<keyword evidence="1" id="KW-1133">Transmembrane helix</keyword>
<evidence type="ECO:0000313" key="3">
    <source>
        <dbReference type="EMBL" id="HJC62191.1"/>
    </source>
</evidence>
<name>A0A9D2PKH5_9FIRM</name>
<keyword evidence="1" id="KW-0472">Membrane</keyword>
<feature type="transmembrane region" description="Helical" evidence="1">
    <location>
        <begin position="252"/>
        <end position="271"/>
    </location>
</feature>
<dbReference type="Proteomes" id="UP000823886">
    <property type="component" value="Unassembled WGS sequence"/>
</dbReference>
<feature type="transmembrane region" description="Helical" evidence="1">
    <location>
        <begin position="77"/>
        <end position="98"/>
    </location>
</feature>
<dbReference type="Pfam" id="PF20047">
    <property type="entry name" value="DUF6449"/>
    <property type="match status" value="1"/>
</dbReference>
<evidence type="ECO:0000256" key="1">
    <source>
        <dbReference type="SAM" id="Phobius"/>
    </source>
</evidence>
<evidence type="ECO:0000259" key="2">
    <source>
        <dbReference type="Pfam" id="PF20047"/>
    </source>
</evidence>
<feature type="transmembrane region" description="Helical" evidence="1">
    <location>
        <begin position="20"/>
        <end position="39"/>
    </location>
</feature>
<evidence type="ECO:0000313" key="4">
    <source>
        <dbReference type="Proteomes" id="UP000823886"/>
    </source>
</evidence>
<feature type="domain" description="DUF6449" evidence="2">
    <location>
        <begin position="471"/>
        <end position="603"/>
    </location>
</feature>
<feature type="transmembrane region" description="Helical" evidence="1">
    <location>
        <begin position="118"/>
        <end position="139"/>
    </location>
</feature>
<feature type="transmembrane region" description="Helical" evidence="1">
    <location>
        <begin position="291"/>
        <end position="311"/>
    </location>
</feature>
<feature type="transmembrane region" description="Helical" evidence="1">
    <location>
        <begin position="177"/>
        <end position="203"/>
    </location>
</feature>
<feature type="transmembrane region" description="Helical" evidence="1">
    <location>
        <begin position="317"/>
        <end position="339"/>
    </location>
</feature>
<accession>A0A9D2PKH5</accession>